<keyword evidence="2 6" id="KW-0540">Nuclease</keyword>
<dbReference type="GO" id="GO:0042781">
    <property type="term" value="F:3'-tRNA processing endoribonuclease activity"/>
    <property type="evidence" value="ECO:0007669"/>
    <property type="project" value="TreeGrafter"/>
</dbReference>
<comment type="subunit">
    <text evidence="6">Consists of a catalytic RNA component (M1 or rnpB) and a protein subunit.</text>
</comment>
<dbReference type="GO" id="GO:0000049">
    <property type="term" value="F:tRNA binding"/>
    <property type="evidence" value="ECO:0007669"/>
    <property type="project" value="UniProtKB-UniRule"/>
</dbReference>
<evidence type="ECO:0000256" key="7">
    <source>
        <dbReference type="NCBIfam" id="TIGR00188"/>
    </source>
</evidence>
<accession>A0A0G0QLR3</accession>
<keyword evidence="3 6" id="KW-0255">Endonuclease</keyword>
<gene>
    <name evidence="6" type="primary">rnpA</name>
    <name evidence="8" type="ORF">UT29_C0001G0077</name>
</gene>
<proteinExistence type="inferred from homology"/>
<evidence type="ECO:0000256" key="5">
    <source>
        <dbReference type="ARBA" id="ARBA00022884"/>
    </source>
</evidence>
<dbReference type="EMBL" id="LBWF01000001">
    <property type="protein sequence ID" value="KKR02597.1"/>
    <property type="molecule type" value="Genomic_DNA"/>
</dbReference>
<comment type="similarity">
    <text evidence="6">Belongs to the RnpA family.</text>
</comment>
<dbReference type="InterPro" id="IPR020568">
    <property type="entry name" value="Ribosomal_Su5_D2-typ_SF"/>
</dbReference>
<comment type="catalytic activity">
    <reaction evidence="6">
        <text>Endonucleolytic cleavage of RNA, removing 5'-extranucleotides from tRNA precursor.</text>
        <dbReference type="EC" id="3.1.26.5"/>
    </reaction>
</comment>
<dbReference type="PANTHER" id="PTHR33992">
    <property type="entry name" value="RIBONUCLEASE P PROTEIN COMPONENT"/>
    <property type="match status" value="1"/>
</dbReference>
<evidence type="ECO:0000256" key="3">
    <source>
        <dbReference type="ARBA" id="ARBA00022759"/>
    </source>
</evidence>
<dbReference type="AlphaFoldDB" id="A0A0G0QLR3"/>
<dbReference type="SUPFAM" id="SSF54211">
    <property type="entry name" value="Ribosomal protein S5 domain 2-like"/>
    <property type="match status" value="1"/>
</dbReference>
<evidence type="ECO:0000256" key="1">
    <source>
        <dbReference type="ARBA" id="ARBA00022694"/>
    </source>
</evidence>
<evidence type="ECO:0000256" key="4">
    <source>
        <dbReference type="ARBA" id="ARBA00022801"/>
    </source>
</evidence>
<evidence type="ECO:0000256" key="6">
    <source>
        <dbReference type="HAMAP-Rule" id="MF_00227"/>
    </source>
</evidence>
<protein>
    <recommendedName>
        <fullName evidence="6 7">Ribonuclease P protein component</fullName>
        <shortName evidence="6">RNase P protein</shortName>
        <shortName evidence="6">RNaseP protein</shortName>
        <ecNumber evidence="6 7">3.1.26.5</ecNumber>
    </recommendedName>
    <alternativeName>
        <fullName evidence="6">Protein C5</fullName>
    </alternativeName>
</protein>
<keyword evidence="1 6" id="KW-0819">tRNA processing</keyword>
<evidence type="ECO:0000313" key="9">
    <source>
        <dbReference type="Proteomes" id="UP000034845"/>
    </source>
</evidence>
<dbReference type="GO" id="GO:0001682">
    <property type="term" value="P:tRNA 5'-leader removal"/>
    <property type="evidence" value="ECO:0007669"/>
    <property type="project" value="UniProtKB-UniRule"/>
</dbReference>
<dbReference type="NCBIfam" id="TIGR00188">
    <property type="entry name" value="rnpA"/>
    <property type="match status" value="1"/>
</dbReference>
<comment type="caution">
    <text evidence="8">The sequence shown here is derived from an EMBL/GenBank/DDBJ whole genome shotgun (WGS) entry which is preliminary data.</text>
</comment>
<organism evidence="8 9">
    <name type="scientific">Yanofskybacteria sp. (strain GW2011_GWA1_39_13)</name>
    <dbReference type="NCBI Taxonomy" id="1619019"/>
    <lineage>
        <taxon>Bacteria</taxon>
        <taxon>Candidatus Yanofskyibacteriota</taxon>
    </lineage>
</organism>
<name>A0A0G0QLR3_YANXG</name>
<evidence type="ECO:0000313" key="8">
    <source>
        <dbReference type="EMBL" id="KKR02597.1"/>
    </source>
</evidence>
<dbReference type="InterPro" id="IPR014721">
    <property type="entry name" value="Ribsml_uS5_D2-typ_fold_subgr"/>
</dbReference>
<dbReference type="HAMAP" id="MF_00227">
    <property type="entry name" value="RNase_P"/>
    <property type="match status" value="1"/>
</dbReference>
<dbReference type="InterPro" id="IPR000100">
    <property type="entry name" value="RNase_P"/>
</dbReference>
<dbReference type="Pfam" id="PF00825">
    <property type="entry name" value="Ribonuclease_P"/>
    <property type="match status" value="1"/>
</dbReference>
<dbReference type="GO" id="GO:0030677">
    <property type="term" value="C:ribonuclease P complex"/>
    <property type="evidence" value="ECO:0007669"/>
    <property type="project" value="TreeGrafter"/>
</dbReference>
<sequence>MALNIKNRLKKKRDFEDVFKKGKAVNGSFLFIKHRTNELGIPRFGFVVSAKIAKKAVERNKIRRIISEAARGRIKNLEGHDIIVFATKKTIIADKKDLVDDFLEVIKKIK</sequence>
<keyword evidence="5 6" id="KW-0694">RNA-binding</keyword>
<dbReference type="GO" id="GO:0004526">
    <property type="term" value="F:ribonuclease P activity"/>
    <property type="evidence" value="ECO:0007669"/>
    <property type="project" value="UniProtKB-UniRule"/>
</dbReference>
<dbReference type="Proteomes" id="UP000034845">
    <property type="component" value="Unassembled WGS sequence"/>
</dbReference>
<evidence type="ECO:0000256" key="2">
    <source>
        <dbReference type="ARBA" id="ARBA00022722"/>
    </source>
</evidence>
<comment type="function">
    <text evidence="6">RNaseP catalyzes the removal of the 5'-leader sequence from pre-tRNA to produce the mature 5'-terminus. It can also cleave other RNA substrates such as 4.5S RNA. The protein component plays an auxiliary but essential role in vivo by binding to the 5'-leader sequence and broadening the substrate specificity of the ribozyme.</text>
</comment>
<reference evidence="8 9" key="1">
    <citation type="journal article" date="2015" name="Nature">
        <title>rRNA introns, odd ribosomes, and small enigmatic genomes across a large radiation of phyla.</title>
        <authorList>
            <person name="Brown C.T."/>
            <person name="Hug L.A."/>
            <person name="Thomas B.C."/>
            <person name="Sharon I."/>
            <person name="Castelle C.J."/>
            <person name="Singh A."/>
            <person name="Wilkins M.J."/>
            <person name="Williams K.H."/>
            <person name="Banfield J.F."/>
        </authorList>
    </citation>
    <scope>NUCLEOTIDE SEQUENCE [LARGE SCALE GENOMIC DNA]</scope>
    <source>
        <strain evidence="9">GW2011_GWA1_39_13</strain>
    </source>
</reference>
<dbReference type="EC" id="3.1.26.5" evidence="6 7"/>
<dbReference type="Gene3D" id="3.30.230.10">
    <property type="match status" value="1"/>
</dbReference>
<keyword evidence="4 6" id="KW-0378">Hydrolase</keyword>
<dbReference type="PANTHER" id="PTHR33992:SF1">
    <property type="entry name" value="RIBONUCLEASE P PROTEIN COMPONENT"/>
    <property type="match status" value="1"/>
</dbReference>